<dbReference type="AlphaFoldDB" id="A0A0B6Z4A4"/>
<evidence type="ECO:0008006" key="3">
    <source>
        <dbReference type="Google" id="ProtNLM"/>
    </source>
</evidence>
<reference evidence="2" key="1">
    <citation type="submission" date="2014-12" db="EMBL/GenBank/DDBJ databases">
        <title>Insight into the proteome of Arion vulgaris.</title>
        <authorList>
            <person name="Aradska J."/>
            <person name="Bulat T."/>
            <person name="Smidak R."/>
            <person name="Sarate P."/>
            <person name="Gangsoo J."/>
            <person name="Sialana F."/>
            <person name="Bilban M."/>
            <person name="Lubec G."/>
        </authorList>
    </citation>
    <scope>NUCLEOTIDE SEQUENCE</scope>
    <source>
        <tissue evidence="2">Skin</tissue>
    </source>
</reference>
<feature type="non-terminal residue" evidence="2">
    <location>
        <position position="298"/>
    </location>
</feature>
<proteinExistence type="predicted"/>
<feature type="region of interest" description="Disordered" evidence="1">
    <location>
        <begin position="242"/>
        <end position="298"/>
    </location>
</feature>
<sequence>AKREKLRQSSPVPLTSVLVGPGGVPLKGVSSIYRYENLTKYYVTLTHETHSRHYDRLHGKKIHLSNPEITVIIEHLERQRERITLHWVPATAKQPAIQTIIGNILDDPDVEVFPLKHSPEKWGVLCRPNLQIPHYIDFEIGDSSNLRHTVMVTMAGRRTVCPHCGQDTHWANRCPKKTPKDTVANQIQHTIEISQQPPDIAERPLKPTPDRHQNTKPADEEVQTTDDDFQFVTYVGKKRRWHVNTDSDSPSASENPCSKPTEKTRQQDLQQTTLQKLAKTDLEKETEGKQDIIDARFS</sequence>
<feature type="region of interest" description="Disordered" evidence="1">
    <location>
        <begin position="190"/>
        <end position="228"/>
    </location>
</feature>
<dbReference type="EMBL" id="HACG01016347">
    <property type="protein sequence ID" value="CEK63212.1"/>
    <property type="molecule type" value="Transcribed_RNA"/>
</dbReference>
<feature type="compositionally biased region" description="Basic and acidic residues" evidence="1">
    <location>
        <begin position="200"/>
        <end position="219"/>
    </location>
</feature>
<feature type="compositionally biased region" description="Polar residues" evidence="1">
    <location>
        <begin position="244"/>
        <end position="258"/>
    </location>
</feature>
<accession>A0A0B6Z4A4</accession>
<gene>
    <name evidence="2" type="primary">ORF47543</name>
</gene>
<evidence type="ECO:0000313" key="2">
    <source>
        <dbReference type="EMBL" id="CEK63212.1"/>
    </source>
</evidence>
<feature type="compositionally biased region" description="Low complexity" evidence="1">
    <location>
        <begin position="267"/>
        <end position="277"/>
    </location>
</feature>
<name>A0A0B6Z4A4_9EUPU</name>
<feature type="compositionally biased region" description="Basic and acidic residues" evidence="1">
    <location>
        <begin position="278"/>
        <end position="298"/>
    </location>
</feature>
<dbReference type="GO" id="GO:0008270">
    <property type="term" value="F:zinc ion binding"/>
    <property type="evidence" value="ECO:0007669"/>
    <property type="project" value="InterPro"/>
</dbReference>
<dbReference type="SUPFAM" id="SSF57756">
    <property type="entry name" value="Retrovirus zinc finger-like domains"/>
    <property type="match status" value="1"/>
</dbReference>
<feature type="non-terminal residue" evidence="2">
    <location>
        <position position="1"/>
    </location>
</feature>
<protein>
    <recommendedName>
        <fullName evidence="3">CCHC-type domain-containing protein</fullName>
    </recommendedName>
</protein>
<dbReference type="GO" id="GO:0003676">
    <property type="term" value="F:nucleic acid binding"/>
    <property type="evidence" value="ECO:0007669"/>
    <property type="project" value="InterPro"/>
</dbReference>
<dbReference type="InterPro" id="IPR036875">
    <property type="entry name" value="Znf_CCHC_sf"/>
</dbReference>
<evidence type="ECO:0000256" key="1">
    <source>
        <dbReference type="SAM" id="MobiDB-lite"/>
    </source>
</evidence>
<organism evidence="2">
    <name type="scientific">Arion vulgaris</name>
    <dbReference type="NCBI Taxonomy" id="1028688"/>
    <lineage>
        <taxon>Eukaryota</taxon>
        <taxon>Metazoa</taxon>
        <taxon>Spiralia</taxon>
        <taxon>Lophotrochozoa</taxon>
        <taxon>Mollusca</taxon>
        <taxon>Gastropoda</taxon>
        <taxon>Heterobranchia</taxon>
        <taxon>Euthyneura</taxon>
        <taxon>Panpulmonata</taxon>
        <taxon>Eupulmonata</taxon>
        <taxon>Stylommatophora</taxon>
        <taxon>Helicina</taxon>
        <taxon>Arionoidea</taxon>
        <taxon>Arionidae</taxon>
        <taxon>Arion</taxon>
    </lineage>
</organism>